<comment type="caution">
    <text evidence="2">The sequence shown here is derived from an EMBL/GenBank/DDBJ whole genome shotgun (WGS) entry which is preliminary data.</text>
</comment>
<dbReference type="SUPFAM" id="SSF63825">
    <property type="entry name" value="YWTD domain"/>
    <property type="match status" value="1"/>
</dbReference>
<protein>
    <recommendedName>
        <fullName evidence="4">NHL repeat-containing protein</fullName>
    </recommendedName>
</protein>
<gene>
    <name evidence="2" type="ORF">CYMTET_24607</name>
</gene>
<organism evidence="2 3">
    <name type="scientific">Cymbomonas tetramitiformis</name>
    <dbReference type="NCBI Taxonomy" id="36881"/>
    <lineage>
        <taxon>Eukaryota</taxon>
        <taxon>Viridiplantae</taxon>
        <taxon>Chlorophyta</taxon>
        <taxon>Pyramimonadophyceae</taxon>
        <taxon>Pyramimonadales</taxon>
        <taxon>Pyramimonadaceae</taxon>
        <taxon>Cymbomonas</taxon>
    </lineage>
</organism>
<feature type="signal peptide" evidence="1">
    <location>
        <begin position="1"/>
        <end position="29"/>
    </location>
</feature>
<keyword evidence="1" id="KW-0732">Signal</keyword>
<evidence type="ECO:0008006" key="4">
    <source>
        <dbReference type="Google" id="ProtNLM"/>
    </source>
</evidence>
<reference evidence="2 3" key="1">
    <citation type="journal article" date="2015" name="Genome Biol. Evol.">
        <title>Comparative Genomics of a Bacterivorous Green Alga Reveals Evolutionary Causalities and Consequences of Phago-Mixotrophic Mode of Nutrition.</title>
        <authorList>
            <person name="Burns J.A."/>
            <person name="Paasch A."/>
            <person name="Narechania A."/>
            <person name="Kim E."/>
        </authorList>
    </citation>
    <scope>NUCLEOTIDE SEQUENCE [LARGE SCALE GENOMIC DNA]</scope>
    <source>
        <strain evidence="2 3">PLY_AMNH</strain>
    </source>
</reference>
<dbReference type="InterPro" id="IPR011042">
    <property type="entry name" value="6-blade_b-propeller_TolB-like"/>
</dbReference>
<evidence type="ECO:0000256" key="1">
    <source>
        <dbReference type="SAM" id="SignalP"/>
    </source>
</evidence>
<sequence length="333" mass="33797">MSSLYSFQAARWILTTVLLLLQHFRPGTSYAVPFQDGAVVTVAGELFSTSAVDGTGTSAQLNSNTGVIVSPDDVAVFLAERTLCLIRKVTPATGVVTTFAGTGISVHIDGTGTQAAFSGPFDLGFTTNGSHFFVADTLSIRRVSVSTGAVTTLAGSATSGSADGTGTSASFNSVQRLVLTSTDGIIYAADVNNYKIRKITISNGVVSTLCGAGSSGYADGAGTAASFGVIGGLALGRHDSYLYVADTGNHRIRTAVTSDGAVLTKAGSGSVTSTDGTGTDAEFYSPQGMDLTSEDEFLYIAEGAGNTIRRMSVSSGAVHTVAGSGGWGNNDAT</sequence>
<feature type="non-terminal residue" evidence="2">
    <location>
        <position position="333"/>
    </location>
</feature>
<evidence type="ECO:0000313" key="3">
    <source>
        <dbReference type="Proteomes" id="UP001190700"/>
    </source>
</evidence>
<dbReference type="AlphaFoldDB" id="A0AAE0FWX4"/>
<dbReference type="EMBL" id="LGRX02012826">
    <property type="protein sequence ID" value="KAK3266796.1"/>
    <property type="molecule type" value="Genomic_DNA"/>
</dbReference>
<dbReference type="Proteomes" id="UP001190700">
    <property type="component" value="Unassembled WGS sequence"/>
</dbReference>
<dbReference type="Gene3D" id="2.120.10.30">
    <property type="entry name" value="TolB, C-terminal domain"/>
    <property type="match status" value="3"/>
</dbReference>
<name>A0AAE0FWX4_9CHLO</name>
<evidence type="ECO:0000313" key="2">
    <source>
        <dbReference type="EMBL" id="KAK3266796.1"/>
    </source>
</evidence>
<proteinExistence type="predicted"/>
<keyword evidence="3" id="KW-1185">Reference proteome</keyword>
<feature type="chain" id="PRO_5041972838" description="NHL repeat-containing protein" evidence="1">
    <location>
        <begin position="30"/>
        <end position="333"/>
    </location>
</feature>
<accession>A0AAE0FWX4</accession>
<dbReference type="PANTHER" id="PTHR46388">
    <property type="entry name" value="NHL REPEAT-CONTAINING PROTEIN 2"/>
    <property type="match status" value="1"/>
</dbReference>
<dbReference type="PANTHER" id="PTHR46388:SF2">
    <property type="entry name" value="NHL REPEAT-CONTAINING PROTEIN 2"/>
    <property type="match status" value="1"/>
</dbReference>